<keyword evidence="1" id="KW-0560">Oxidoreductase</keyword>
<dbReference type="GO" id="GO:0004497">
    <property type="term" value="F:monooxygenase activity"/>
    <property type="evidence" value="ECO:0007669"/>
    <property type="project" value="UniProtKB-KW"/>
</dbReference>
<evidence type="ECO:0000259" key="3">
    <source>
        <dbReference type="Pfam" id="PF01494"/>
    </source>
</evidence>
<evidence type="ECO:0000256" key="2">
    <source>
        <dbReference type="ARBA" id="ARBA00023033"/>
    </source>
</evidence>
<dbReference type="PANTHER" id="PTHR13789:SF309">
    <property type="entry name" value="PUTATIVE (AFU_ORTHOLOGUE AFUA_6G14510)-RELATED"/>
    <property type="match status" value="1"/>
</dbReference>
<reference evidence="4 5" key="2">
    <citation type="submission" date="2020-03" db="EMBL/GenBank/DDBJ databases">
        <authorList>
            <person name="Ichikawa N."/>
            <person name="Kimura A."/>
            <person name="Kitahashi Y."/>
            <person name="Uohara A."/>
        </authorList>
    </citation>
    <scope>NUCLEOTIDE SEQUENCE [LARGE SCALE GENOMIC DNA]</scope>
    <source>
        <strain evidence="4 5">NBRC 108638</strain>
    </source>
</reference>
<proteinExistence type="predicted"/>
<gene>
    <name evidence="4" type="ORF">Prum_082790</name>
</gene>
<dbReference type="InterPro" id="IPR036188">
    <property type="entry name" value="FAD/NAD-bd_sf"/>
</dbReference>
<sequence>MRRRDLLDLLGRGLPADTVRWDTPVASIRQTPAGVEVEGESYAFAVGADGVRSAVRPAVVGEAELRTSLLSTASWRFMAPNPGVDCWTVWSSAAGAFLLIPVDAKEVYGYASALRGGTVSADPEWLRTTFARFPDPVPQVVDAVLTEQSSLYHSPVEEVRVDRWTNGRLVLIGDAAHATAPVWAQGAALAVEDALVLAELLATHDDWSRVGPEYERRRRPRVDHVQAMTDRLSKTASMPAWIRDTILPFVGPRTYRETYGPLRSPP</sequence>
<dbReference type="SUPFAM" id="SSF51905">
    <property type="entry name" value="FAD/NAD(P)-binding domain"/>
    <property type="match status" value="1"/>
</dbReference>
<dbReference type="EMBL" id="BLPG01000001">
    <property type="protein sequence ID" value="GFJ94637.1"/>
    <property type="molecule type" value="Genomic_DNA"/>
</dbReference>
<organism evidence="4 5">
    <name type="scientific">Phytohabitans rumicis</name>
    <dbReference type="NCBI Taxonomy" id="1076125"/>
    <lineage>
        <taxon>Bacteria</taxon>
        <taxon>Bacillati</taxon>
        <taxon>Actinomycetota</taxon>
        <taxon>Actinomycetes</taxon>
        <taxon>Micromonosporales</taxon>
        <taxon>Micromonosporaceae</taxon>
    </lineage>
</organism>
<dbReference type="InterPro" id="IPR002938">
    <property type="entry name" value="FAD-bd"/>
</dbReference>
<accession>A0A6V8LKP1</accession>
<dbReference type="PANTHER" id="PTHR13789">
    <property type="entry name" value="MONOOXYGENASE"/>
    <property type="match status" value="1"/>
</dbReference>
<keyword evidence="2" id="KW-0503">Monooxygenase</keyword>
<name>A0A6V8LKP1_9ACTN</name>
<dbReference type="RefSeq" id="WP_246278394.1">
    <property type="nucleotide sequence ID" value="NZ_BLPG01000001.1"/>
</dbReference>
<protein>
    <recommendedName>
        <fullName evidence="3">FAD-binding domain-containing protein</fullName>
    </recommendedName>
</protein>
<dbReference type="Pfam" id="PF01494">
    <property type="entry name" value="FAD_binding_3"/>
    <property type="match status" value="1"/>
</dbReference>
<dbReference type="Proteomes" id="UP000482960">
    <property type="component" value="Unassembled WGS sequence"/>
</dbReference>
<evidence type="ECO:0000256" key="1">
    <source>
        <dbReference type="ARBA" id="ARBA00023002"/>
    </source>
</evidence>
<keyword evidence="5" id="KW-1185">Reference proteome</keyword>
<dbReference type="PRINTS" id="PR00420">
    <property type="entry name" value="RNGMNOXGNASE"/>
</dbReference>
<evidence type="ECO:0000313" key="5">
    <source>
        <dbReference type="Proteomes" id="UP000482960"/>
    </source>
</evidence>
<feature type="domain" description="FAD-binding" evidence="3">
    <location>
        <begin position="43"/>
        <end position="224"/>
    </location>
</feature>
<dbReference type="InterPro" id="IPR050493">
    <property type="entry name" value="FAD-dep_Monooxygenase_BioMet"/>
</dbReference>
<evidence type="ECO:0000313" key="4">
    <source>
        <dbReference type="EMBL" id="GFJ94637.1"/>
    </source>
</evidence>
<dbReference type="GO" id="GO:0071949">
    <property type="term" value="F:FAD binding"/>
    <property type="evidence" value="ECO:0007669"/>
    <property type="project" value="InterPro"/>
</dbReference>
<dbReference type="Gene3D" id="3.50.50.60">
    <property type="entry name" value="FAD/NAD(P)-binding domain"/>
    <property type="match status" value="1"/>
</dbReference>
<dbReference type="AlphaFoldDB" id="A0A6V8LKP1"/>
<comment type="caution">
    <text evidence="4">The sequence shown here is derived from an EMBL/GenBank/DDBJ whole genome shotgun (WGS) entry which is preliminary data.</text>
</comment>
<reference evidence="4 5" key="1">
    <citation type="submission" date="2020-03" db="EMBL/GenBank/DDBJ databases">
        <title>Whole genome shotgun sequence of Phytohabitans rumicis NBRC 108638.</title>
        <authorList>
            <person name="Komaki H."/>
            <person name="Tamura T."/>
        </authorList>
    </citation>
    <scope>NUCLEOTIDE SEQUENCE [LARGE SCALE GENOMIC DNA]</scope>
    <source>
        <strain evidence="4 5">NBRC 108638</strain>
    </source>
</reference>